<feature type="domain" description="Thymidylate kinase-like" evidence="12">
    <location>
        <begin position="22"/>
        <end position="209"/>
    </location>
</feature>
<keyword evidence="5 11" id="KW-0545">Nucleotide biosynthesis</keyword>
<evidence type="ECO:0000256" key="11">
    <source>
        <dbReference type="HAMAP-Rule" id="MF_00165"/>
    </source>
</evidence>
<evidence type="ECO:0000256" key="5">
    <source>
        <dbReference type="ARBA" id="ARBA00022727"/>
    </source>
</evidence>
<evidence type="ECO:0000256" key="4">
    <source>
        <dbReference type="ARBA" id="ARBA00022679"/>
    </source>
</evidence>
<comment type="function">
    <text evidence="10 11">Phosphorylation of dTMP to form dTDP in both de novo and salvage pathways of dTTP synthesis.</text>
</comment>
<name>A0A3N0AGE7_9ACTN</name>
<evidence type="ECO:0000256" key="8">
    <source>
        <dbReference type="ARBA" id="ARBA00022840"/>
    </source>
</evidence>
<dbReference type="Proteomes" id="UP000267368">
    <property type="component" value="Unassembled WGS sequence"/>
</dbReference>
<dbReference type="PANTHER" id="PTHR10344">
    <property type="entry name" value="THYMIDYLATE KINASE"/>
    <property type="match status" value="1"/>
</dbReference>
<dbReference type="OrthoDB" id="9774907at2"/>
<evidence type="ECO:0000256" key="10">
    <source>
        <dbReference type="ARBA" id="ARBA00057735"/>
    </source>
</evidence>
<dbReference type="AlphaFoldDB" id="A0A3N0AGE7"/>
<dbReference type="InterPro" id="IPR039430">
    <property type="entry name" value="Thymidylate_kin-like_dom"/>
</dbReference>
<evidence type="ECO:0000259" key="12">
    <source>
        <dbReference type="Pfam" id="PF02223"/>
    </source>
</evidence>
<dbReference type="EMBL" id="QICB01000002">
    <property type="protein sequence ID" value="RNL20530.1"/>
    <property type="molecule type" value="Genomic_DNA"/>
</dbReference>
<dbReference type="PANTHER" id="PTHR10344:SF4">
    <property type="entry name" value="UMP-CMP KINASE 2, MITOCHONDRIAL"/>
    <property type="match status" value="1"/>
</dbReference>
<dbReference type="EC" id="2.7.4.9" evidence="2 11"/>
<dbReference type="GO" id="GO:0006233">
    <property type="term" value="P:dTDP biosynthetic process"/>
    <property type="evidence" value="ECO:0007669"/>
    <property type="project" value="InterPro"/>
</dbReference>
<gene>
    <name evidence="11 13" type="primary">tmk</name>
    <name evidence="13" type="ORF">DMP07_02720</name>
</gene>
<dbReference type="SUPFAM" id="SSF52540">
    <property type="entry name" value="P-loop containing nucleoside triphosphate hydrolases"/>
    <property type="match status" value="1"/>
</dbReference>
<evidence type="ECO:0000313" key="14">
    <source>
        <dbReference type="Proteomes" id="UP000267368"/>
    </source>
</evidence>
<dbReference type="HAMAP" id="MF_00165">
    <property type="entry name" value="Thymidylate_kinase"/>
    <property type="match status" value="1"/>
</dbReference>
<evidence type="ECO:0000256" key="6">
    <source>
        <dbReference type="ARBA" id="ARBA00022741"/>
    </source>
</evidence>
<evidence type="ECO:0000256" key="3">
    <source>
        <dbReference type="ARBA" id="ARBA00017144"/>
    </source>
</evidence>
<dbReference type="InterPro" id="IPR027417">
    <property type="entry name" value="P-loop_NTPase"/>
</dbReference>
<evidence type="ECO:0000256" key="2">
    <source>
        <dbReference type="ARBA" id="ARBA00012980"/>
    </source>
</evidence>
<dbReference type="PROSITE" id="PS01331">
    <property type="entry name" value="THYMIDYLATE_KINASE"/>
    <property type="match status" value="1"/>
</dbReference>
<protein>
    <recommendedName>
        <fullName evidence="3 11">Thymidylate kinase</fullName>
        <ecNumber evidence="2 11">2.7.4.9</ecNumber>
    </recommendedName>
    <alternativeName>
        <fullName evidence="11">dTMP kinase</fullName>
    </alternativeName>
</protein>
<accession>A0A3N0AGE7</accession>
<comment type="similarity">
    <text evidence="1 11">Belongs to the thymidylate kinase family.</text>
</comment>
<dbReference type="GO" id="GO:0006235">
    <property type="term" value="P:dTTP biosynthetic process"/>
    <property type="evidence" value="ECO:0007669"/>
    <property type="project" value="UniProtKB-UniRule"/>
</dbReference>
<comment type="catalytic activity">
    <reaction evidence="9 11">
        <text>dTMP + ATP = dTDP + ADP</text>
        <dbReference type="Rhea" id="RHEA:13517"/>
        <dbReference type="ChEBI" id="CHEBI:30616"/>
        <dbReference type="ChEBI" id="CHEBI:58369"/>
        <dbReference type="ChEBI" id="CHEBI:63528"/>
        <dbReference type="ChEBI" id="CHEBI:456216"/>
        <dbReference type="EC" id="2.7.4.9"/>
    </reaction>
</comment>
<keyword evidence="6 11" id="KW-0547">Nucleotide-binding</keyword>
<keyword evidence="14" id="KW-1185">Reference proteome</keyword>
<dbReference type="GO" id="GO:0004798">
    <property type="term" value="F:dTMP kinase activity"/>
    <property type="evidence" value="ECO:0007669"/>
    <property type="project" value="UniProtKB-UniRule"/>
</dbReference>
<keyword evidence="8 11" id="KW-0067">ATP-binding</keyword>
<evidence type="ECO:0000256" key="9">
    <source>
        <dbReference type="ARBA" id="ARBA00048743"/>
    </source>
</evidence>
<organism evidence="13 14">
    <name type="scientific">Slackia faecicanis</name>
    <dbReference type="NCBI Taxonomy" id="255723"/>
    <lineage>
        <taxon>Bacteria</taxon>
        <taxon>Bacillati</taxon>
        <taxon>Actinomycetota</taxon>
        <taxon>Coriobacteriia</taxon>
        <taxon>Eggerthellales</taxon>
        <taxon>Eggerthellaceae</taxon>
        <taxon>Slackia</taxon>
    </lineage>
</organism>
<keyword evidence="4 11" id="KW-0808">Transferase</keyword>
<dbReference type="NCBIfam" id="TIGR00041">
    <property type="entry name" value="DTMP_kinase"/>
    <property type="match status" value="1"/>
</dbReference>
<dbReference type="Gene3D" id="3.40.50.300">
    <property type="entry name" value="P-loop containing nucleotide triphosphate hydrolases"/>
    <property type="match status" value="1"/>
</dbReference>
<evidence type="ECO:0000313" key="13">
    <source>
        <dbReference type="EMBL" id="RNL20530.1"/>
    </source>
</evidence>
<dbReference type="RefSeq" id="WP_123197637.1">
    <property type="nucleotide sequence ID" value="NZ_QICB01000002.1"/>
</dbReference>
<sequence>MANASRIGASVAADSTGVFVTFEGGEGAGKSTQTALFAEALRSAGREAVRLREPGGTAIGEQLRAVVLDPSNGEMAPMCELFVYEAARAQLVSEKIAPALARGAVVLCDRFCDSTVAYQAYGRGLDETAVLRANEAACQGVRPDMTIVLEAPSAASGLCRAEAVAQPDRLEQAGEAFHERVNEAFRVIAAREPDRVRVVAPCDSIEEAARAVFAHLAPLLPELALDGVLDMAREADARRVAESRI</sequence>
<reference evidence="14" key="1">
    <citation type="submission" date="2018-05" db="EMBL/GenBank/DDBJ databases">
        <title>Genome Sequencing of selected type strains of the family Eggerthellaceae.</title>
        <authorList>
            <person name="Danylec N."/>
            <person name="Stoll D.A."/>
            <person name="Doetsch A."/>
            <person name="Huch M."/>
        </authorList>
    </citation>
    <scope>NUCLEOTIDE SEQUENCE [LARGE SCALE GENOMIC DNA]</scope>
    <source>
        <strain evidence="14">DSM 17537</strain>
    </source>
</reference>
<keyword evidence="7 11" id="KW-0418">Kinase</keyword>
<dbReference type="CDD" id="cd01672">
    <property type="entry name" value="TMPK"/>
    <property type="match status" value="1"/>
</dbReference>
<dbReference type="FunFam" id="3.40.50.300:FF:000225">
    <property type="entry name" value="Thymidylate kinase"/>
    <property type="match status" value="1"/>
</dbReference>
<proteinExistence type="inferred from homology"/>
<dbReference type="Pfam" id="PF02223">
    <property type="entry name" value="Thymidylate_kin"/>
    <property type="match status" value="1"/>
</dbReference>
<dbReference type="InterPro" id="IPR018094">
    <property type="entry name" value="Thymidylate_kinase"/>
</dbReference>
<comment type="caution">
    <text evidence="13">The sequence shown here is derived from an EMBL/GenBank/DDBJ whole genome shotgun (WGS) entry which is preliminary data.</text>
</comment>
<feature type="binding site" evidence="11">
    <location>
        <begin position="24"/>
        <end position="31"/>
    </location>
    <ligand>
        <name>ATP</name>
        <dbReference type="ChEBI" id="CHEBI:30616"/>
    </ligand>
</feature>
<dbReference type="GO" id="GO:0005829">
    <property type="term" value="C:cytosol"/>
    <property type="evidence" value="ECO:0007669"/>
    <property type="project" value="TreeGrafter"/>
</dbReference>
<evidence type="ECO:0000256" key="7">
    <source>
        <dbReference type="ARBA" id="ARBA00022777"/>
    </source>
</evidence>
<dbReference type="GO" id="GO:0006227">
    <property type="term" value="P:dUDP biosynthetic process"/>
    <property type="evidence" value="ECO:0007669"/>
    <property type="project" value="TreeGrafter"/>
</dbReference>
<dbReference type="InterPro" id="IPR018095">
    <property type="entry name" value="Thymidylate_kin_CS"/>
</dbReference>
<dbReference type="GO" id="GO:0005524">
    <property type="term" value="F:ATP binding"/>
    <property type="evidence" value="ECO:0007669"/>
    <property type="project" value="UniProtKB-UniRule"/>
</dbReference>
<evidence type="ECO:0000256" key="1">
    <source>
        <dbReference type="ARBA" id="ARBA00009776"/>
    </source>
</evidence>